<dbReference type="EMBL" id="CP138335">
    <property type="protein sequence ID" value="XBW07584.1"/>
    <property type="molecule type" value="Genomic_DNA"/>
</dbReference>
<dbReference type="AlphaFoldDB" id="A0AAU7V6G7"/>
<protein>
    <submittedName>
        <fullName evidence="2">Peptidoglycan-binding domain-containing protein</fullName>
    </submittedName>
</protein>
<dbReference type="InterPro" id="IPR036366">
    <property type="entry name" value="PGBDSf"/>
</dbReference>
<dbReference type="InterPro" id="IPR002477">
    <property type="entry name" value="Peptidoglycan-bd-like"/>
</dbReference>
<name>A0AAU7V6G7_9ACTO</name>
<proteinExistence type="predicted"/>
<dbReference type="RefSeq" id="WP_350257789.1">
    <property type="nucleotide sequence ID" value="NZ_CP138335.1"/>
</dbReference>
<organism evidence="2">
    <name type="scientific">Scrofimicrobium appendicitidis</name>
    <dbReference type="NCBI Taxonomy" id="3079930"/>
    <lineage>
        <taxon>Bacteria</taxon>
        <taxon>Bacillati</taxon>
        <taxon>Actinomycetota</taxon>
        <taxon>Actinomycetes</taxon>
        <taxon>Actinomycetales</taxon>
        <taxon>Actinomycetaceae</taxon>
        <taxon>Scrofimicrobium</taxon>
    </lineage>
</organism>
<evidence type="ECO:0000313" key="2">
    <source>
        <dbReference type="EMBL" id="XBW07584.1"/>
    </source>
</evidence>
<evidence type="ECO:0000259" key="1">
    <source>
        <dbReference type="Pfam" id="PF01471"/>
    </source>
</evidence>
<gene>
    <name evidence="2" type="ORF">SAC06_08040</name>
</gene>
<dbReference type="SUPFAM" id="SSF47090">
    <property type="entry name" value="PGBD-like"/>
    <property type="match status" value="1"/>
</dbReference>
<feature type="domain" description="Peptidoglycan binding-like" evidence="1">
    <location>
        <begin position="9"/>
        <end position="60"/>
    </location>
</feature>
<dbReference type="KEGG" id="sapp:SAC06_08040"/>
<reference evidence="2" key="1">
    <citation type="submission" date="2023-11" db="EMBL/GenBank/DDBJ databases">
        <title>Scrofimicrobium hongkongense sp. nov., isolated from a patient with peritonitis.</title>
        <authorList>
            <person name="Lao H.Y."/>
            <person name="Wong A.Y.P."/>
            <person name="Ng T.L."/>
            <person name="Wong R.Y.L."/>
            <person name="Yau M.C.Y."/>
            <person name="Lam J.Y.W."/>
            <person name="Siu G.K.H."/>
        </authorList>
    </citation>
    <scope>NUCLEOTIDE SEQUENCE</scope>
    <source>
        <strain evidence="2">R131</strain>
    </source>
</reference>
<accession>A0AAU7V6G7</accession>
<dbReference type="Pfam" id="PF01471">
    <property type="entry name" value="PG_binding_1"/>
    <property type="match status" value="1"/>
</dbReference>
<sequence>MNYSTAVYYLQLNGLNGGEHMGVTADGYYGPDTAAAVAQVQYDRGLAVDGIYGYHTGYAMYWKSVSGSISKWL</sequence>
<dbReference type="Gene3D" id="1.10.101.10">
    <property type="entry name" value="PGBD-like superfamily/PGBD"/>
    <property type="match status" value="1"/>
</dbReference>
<dbReference type="InterPro" id="IPR036365">
    <property type="entry name" value="PGBD-like_sf"/>
</dbReference>